<evidence type="ECO:0000256" key="1">
    <source>
        <dbReference type="SAM" id="Phobius"/>
    </source>
</evidence>
<keyword evidence="3" id="KW-1185">Reference proteome</keyword>
<keyword evidence="1" id="KW-0812">Transmembrane</keyword>
<protein>
    <submittedName>
        <fullName evidence="2">Uncharacterized protein</fullName>
    </submittedName>
</protein>
<feature type="transmembrane region" description="Helical" evidence="1">
    <location>
        <begin position="97"/>
        <end position="116"/>
    </location>
</feature>
<dbReference type="RefSeq" id="WP_080842336.1">
    <property type="nucleotide sequence ID" value="NZ_LT009723.1"/>
</dbReference>
<evidence type="ECO:0000313" key="2">
    <source>
        <dbReference type="EMBL" id="CUX35031.1"/>
    </source>
</evidence>
<gene>
    <name evidence="2" type="ORF">AGR3A_Cc420257</name>
</gene>
<dbReference type="Proteomes" id="UP000191988">
    <property type="component" value="Unassembled WGS sequence"/>
</dbReference>
<reference evidence="3" key="1">
    <citation type="submission" date="2016-01" db="EMBL/GenBank/DDBJ databases">
        <authorList>
            <person name="Regsiter A."/>
            <person name="william w."/>
        </authorList>
    </citation>
    <scope>NUCLEOTIDE SEQUENCE [LARGE SCALE GENOMIC DNA]</scope>
    <source>
        <strain evidence="3">CFBP 6623</strain>
    </source>
</reference>
<proteinExistence type="predicted"/>
<dbReference type="AlphaFoldDB" id="A0A1S7QD30"/>
<organism evidence="2 3">
    <name type="scientific">Agrobacterium tomkonis CFBP 6623</name>
    <dbReference type="NCBI Taxonomy" id="1183432"/>
    <lineage>
        <taxon>Bacteria</taxon>
        <taxon>Pseudomonadati</taxon>
        <taxon>Pseudomonadota</taxon>
        <taxon>Alphaproteobacteria</taxon>
        <taxon>Hyphomicrobiales</taxon>
        <taxon>Rhizobiaceae</taxon>
        <taxon>Rhizobium/Agrobacterium group</taxon>
        <taxon>Agrobacterium</taxon>
        <taxon>Agrobacterium tumefaciens complex</taxon>
    </lineage>
</organism>
<dbReference type="STRING" id="1183432.AGR3A_Cc420257"/>
<sequence>MKKLLEQAFRSHCETFEDSKDNLQHFSGILDHVIKIVTTIALLVGIELSRQKHPMMLITVVYWLTWLVFFIYLQRLFEHCLIFIIDRWDLADPKASPVRWSIGISTLLFSLVLLYWGNDTLSELVAVGFLKD</sequence>
<evidence type="ECO:0000313" key="3">
    <source>
        <dbReference type="Proteomes" id="UP000191988"/>
    </source>
</evidence>
<dbReference type="EMBL" id="FBWK01000037">
    <property type="protein sequence ID" value="CUX35031.1"/>
    <property type="molecule type" value="Genomic_DNA"/>
</dbReference>
<keyword evidence="1" id="KW-1133">Transmembrane helix</keyword>
<feature type="transmembrane region" description="Helical" evidence="1">
    <location>
        <begin position="55"/>
        <end position="77"/>
    </location>
</feature>
<name>A0A1S7QD30_9HYPH</name>
<accession>A0A1S7QD30</accession>
<keyword evidence="1" id="KW-0472">Membrane</keyword>